<protein>
    <submittedName>
        <fullName evidence="2">Uncharacterized protein</fullName>
    </submittedName>
</protein>
<dbReference type="Proteomes" id="UP000719412">
    <property type="component" value="Unassembled WGS sequence"/>
</dbReference>
<evidence type="ECO:0000313" key="2">
    <source>
        <dbReference type="EMBL" id="KAH0821141.1"/>
    </source>
</evidence>
<proteinExistence type="predicted"/>
<sequence length="425" mass="48543">MWLSTTRKNDMATNRPEERHGSRPPSKRLPKRRQVVRRKLTLKNNGWSGVDHPQNDCPKRRQVVRRKLTLKNNDCVAKLNRFGNYLSAERGCFTINRRRTFRFSFTTKVSEVNSLMNDTYLYLARRRGVSRSRQNGNGWQRRTISTMAFGNPPTGMIADPERHARDSQLATCGTAVRSAVADRDINTKDLNLIPLGDKASRVDHGAGLFTLDITDRKILMLKRIRSQKRCPQMRLGLAEIRLRLRHQARHHSVILTCPHKTDHKRTTVTAGWARRDIMCLALSCLFLIDEQRSFSPASISRTSRPPTPAKTNSGKLTCYKVSVKSKSLMTPSVFTTGTGVTLTKCEPLFMCARLRAEAPRTAPDWSGRKLWWRSREKTCAYKAGGTAARAYYRTGLLVDNTSPRPAHNRKKKPNYIYTLNLTYLT</sequence>
<organism evidence="2 3">
    <name type="scientific">Tenebrio molitor</name>
    <name type="common">Yellow mealworm beetle</name>
    <dbReference type="NCBI Taxonomy" id="7067"/>
    <lineage>
        <taxon>Eukaryota</taxon>
        <taxon>Metazoa</taxon>
        <taxon>Ecdysozoa</taxon>
        <taxon>Arthropoda</taxon>
        <taxon>Hexapoda</taxon>
        <taxon>Insecta</taxon>
        <taxon>Pterygota</taxon>
        <taxon>Neoptera</taxon>
        <taxon>Endopterygota</taxon>
        <taxon>Coleoptera</taxon>
        <taxon>Polyphaga</taxon>
        <taxon>Cucujiformia</taxon>
        <taxon>Tenebrionidae</taxon>
        <taxon>Tenebrio</taxon>
    </lineage>
</organism>
<keyword evidence="3" id="KW-1185">Reference proteome</keyword>
<gene>
    <name evidence="2" type="ORF">GEV33_001650</name>
</gene>
<comment type="caution">
    <text evidence="2">The sequence shown here is derived from an EMBL/GenBank/DDBJ whole genome shotgun (WGS) entry which is preliminary data.</text>
</comment>
<reference evidence="2" key="1">
    <citation type="journal article" date="2020" name="J Insects Food Feed">
        <title>The yellow mealworm (Tenebrio molitor) genome: a resource for the emerging insects as food and feed industry.</title>
        <authorList>
            <person name="Eriksson T."/>
            <person name="Andere A."/>
            <person name="Kelstrup H."/>
            <person name="Emery V."/>
            <person name="Picard C."/>
        </authorList>
    </citation>
    <scope>NUCLEOTIDE SEQUENCE</scope>
    <source>
        <strain evidence="2">Stoneville</strain>
        <tissue evidence="2">Whole head</tissue>
    </source>
</reference>
<feature type="compositionally biased region" description="Basic and acidic residues" evidence="1">
    <location>
        <begin position="7"/>
        <end position="21"/>
    </location>
</feature>
<reference evidence="2" key="2">
    <citation type="submission" date="2021-08" db="EMBL/GenBank/DDBJ databases">
        <authorList>
            <person name="Eriksson T."/>
        </authorList>
    </citation>
    <scope>NUCLEOTIDE SEQUENCE</scope>
    <source>
        <strain evidence="2">Stoneville</strain>
        <tissue evidence="2">Whole head</tissue>
    </source>
</reference>
<feature type="region of interest" description="Disordered" evidence="1">
    <location>
        <begin position="1"/>
        <end position="31"/>
    </location>
</feature>
<accession>A0A8J6HWK9</accession>
<dbReference type="AlphaFoldDB" id="A0A8J6HWK9"/>
<evidence type="ECO:0000256" key="1">
    <source>
        <dbReference type="SAM" id="MobiDB-lite"/>
    </source>
</evidence>
<dbReference type="EMBL" id="JABDTM020009304">
    <property type="protein sequence ID" value="KAH0821141.1"/>
    <property type="molecule type" value="Genomic_DNA"/>
</dbReference>
<evidence type="ECO:0000313" key="3">
    <source>
        <dbReference type="Proteomes" id="UP000719412"/>
    </source>
</evidence>
<name>A0A8J6HWK9_TENMO</name>